<dbReference type="GO" id="GO:0005576">
    <property type="term" value="C:extracellular region"/>
    <property type="evidence" value="ECO:0007669"/>
    <property type="project" value="UniProtKB-SubCell"/>
</dbReference>
<dbReference type="EMBL" id="JACHDN010000001">
    <property type="protein sequence ID" value="MBB5472694.1"/>
    <property type="molecule type" value="Genomic_DNA"/>
</dbReference>
<keyword evidence="3" id="KW-0732">Signal</keyword>
<evidence type="ECO:0000313" key="8">
    <source>
        <dbReference type="EMBL" id="GEL46757.1"/>
    </source>
</evidence>
<dbReference type="InterPro" id="IPR051417">
    <property type="entry name" value="SDr/BOS_complex"/>
</dbReference>
<evidence type="ECO:0000256" key="4">
    <source>
        <dbReference type="SAM" id="MobiDB-lite"/>
    </source>
</evidence>
<evidence type="ECO:0000313" key="10">
    <source>
        <dbReference type="Proteomes" id="UP000321723"/>
    </source>
</evidence>
<dbReference type="GO" id="GO:0005975">
    <property type="term" value="P:carbohydrate metabolic process"/>
    <property type="evidence" value="ECO:0007669"/>
    <property type="project" value="UniProtKB-ARBA"/>
</dbReference>
<dbReference type="EMBL" id="BJVQ01000022">
    <property type="protein sequence ID" value="GEL46757.1"/>
    <property type="molecule type" value="Genomic_DNA"/>
</dbReference>
<reference evidence="8 10" key="1">
    <citation type="submission" date="2019-07" db="EMBL/GenBank/DDBJ databases">
        <title>Whole genome shotgun sequence of Cellulomonas hominis NBRC 16055.</title>
        <authorList>
            <person name="Hosoyama A."/>
            <person name="Uohara A."/>
            <person name="Ohji S."/>
            <person name="Ichikawa N."/>
        </authorList>
    </citation>
    <scope>NUCLEOTIDE SEQUENCE [LARGE SCALE GENOMIC DNA]</scope>
    <source>
        <strain evidence="8 10">NBRC 16055</strain>
    </source>
</reference>
<sequence length="1947" mass="196482">MQNRQGAVLAAGRAGWWSRGWALALVVVLALVAAVAGAPAGARAADEPRAVLSVAKSVSAATARPGDRVTWAIDVTCESIVTMCADVVLDDLVPAPFLLEAGDVSVQGQRTGTADVSVQDRAVRVAFRESDAGRPGALGLAAGQSVSVLLQTTLPAGLPLSWDGSTVVNTADVTGSNADPASDDASLAIVVPVQPAVGVTKSWSPADQVAGDAADTTLALGVTNRSPVPATDLSLTDPAAGTPAAFGPGTPVELRGFGPWTAPAGATTLTVDLVTATGTTTLGPFAPGEAVDASGVDLAAVTGVVARFAGADGTAAIEPGAAGSLAVVVGQNGTAPRDAVTRVPNTAAGAVRTPSGDADATASAELQINPVTVEVTAGKTFENRTQAQVVAGAEPVVRLTATNSSNTTLRDLTLREPASGTEPFGSTADGLLGVLGLGVDGTGTGAAADWPQGAVDAVVRLTGDGPGLPLEVTVPAPAAGGAVAWPAVPAGATVTGLTVTYRGAMPPGARAVLPLRAATDPAWPTTRGYANEVAVGGTAADGTPAAERTATATLTVVPRQVVTTTSKTLTQQANGEQVTGAVGQELVARLTGRISADTTVPVGRLVVEDVAGPDSTLWDAAALDRLGSVAVPGGSRAEVLVRVGGTWQSVAGPTADATALLDLAVPAGTDGVRVVYTPEAPDGTLPTDGSFAPVVALVLRLTEERAPGTPLANTATTTGEGTGDGAGLTGTSGAGTQVTPGPGTTPVDIRQVDASKSWRDAAALIGVGNADAADGDRPANRLTMRVQNVTGIPVGTLRLVDPDPQVAANAFDHVDLTGLTVTAPAGTTSLRVVLRDADGTVRHTLTSTAAVAALTRADLADVTQVEARADGTLPDGATLTVVAATELRQATRSGSPITGTADAPASTTLVNTLRGDLGPGTPDDAARADTVLYPEALQPLDGALAKSVSPSTVMRYAAEERTVRLALSARRTSDAAVSRPAQYVLEDVTPEFWDAVDLVGLQALTGITEADGTGWTAAVEYLVAGEWTPAVTSELRPGTAAAKPALPEGAAALPDGVDRTAVAGVRVTFTAPAGRWFENRAVGGFEGPTALFTLSPRSTLRSTGAEVPAGTVTNVLTGTVRGEHTPAPVVLDPVTAPYTVLDGQVDATVTKSPVTTTTGPGAVIPFTLTATSTGTAPLVDPVLTDVLPADAAGALLVYDPDAYGAATVQVTPATAAAAGVEPTVTADGDGLRVTFPEGTRLLPGERVLVTVPLAVRPGTPAGAQLVNRFELTAAGGLERTATAAVDVVAMATYLRVKDVAEDLAPGQEPTGVLSTVGGDCTSADGFYRNPCLVRTAPGGTETWRLRVTNTGNLPTAAISLVDVLPHPGDTGTSRSQSTSARGSVWAPEYLGDLTVAGVPAGGTSAVSYLVGDATCRFTGDPRSADPYGDGCAADAWTPASAVDDLSAVRGLRVDVDLGADLLQPGETVTVTFRTRSATAYDRDAADVDAPAWNTMVVSTESVGTTGLVHETLEPNRAGVAVSRTYALGDRVWLDRDRDGRQGAGEPGLGGVTVELLPADGGDEPIATTVTDADGRYAFDLLPAGEYRVRFVLDDAAAARYAFTRAGAGDAAEDSDADPSTGWTAVVRLGAGEARVRPAVEGDGVAADYVDPTVDAGLVERAVQVGDLVWLDTDRDGVQDPGEPGIPGVVLRLTSPDGTEVVDVHGRPVRPVTTDADGRYLFGDLPPGRYVVTIDRVASADALREYAPTLDGAGDDPGLDSSTWTVASADLVGGQEDRTLDFGFVPSDAMQLAVRKVVAGRSDGRIAWDVTVLAAGTLDASRGFTVTDDLADDLRFVSAEGDGFACTAVGRRVTCDHDGPLAAGSQATVRVVTEVVTPGATVRNTAVVDPGGRGYRSDVLAASDTAASVAPAGELARTGSDAGWAVLAALGVLLLGVVLVTARRLRRE</sequence>
<dbReference type="PANTHER" id="PTHR23303:SF15">
    <property type="entry name" value="COLOSSIN-A"/>
    <property type="match status" value="1"/>
</dbReference>
<keyword evidence="5" id="KW-1133">Transmembrane helix</keyword>
<keyword evidence="2" id="KW-0964">Secreted</keyword>
<dbReference type="Proteomes" id="UP000564629">
    <property type="component" value="Unassembled WGS sequence"/>
</dbReference>
<evidence type="ECO:0000256" key="1">
    <source>
        <dbReference type="ARBA" id="ARBA00004613"/>
    </source>
</evidence>
<feature type="region of interest" description="Disordered" evidence="4">
    <location>
        <begin position="708"/>
        <end position="746"/>
    </location>
</feature>
<dbReference type="InterPro" id="IPR013783">
    <property type="entry name" value="Ig-like_fold"/>
</dbReference>
<accession>A0A511FEK7</accession>
<evidence type="ECO:0000259" key="7">
    <source>
        <dbReference type="Pfam" id="PF17210"/>
    </source>
</evidence>
<feature type="transmembrane region" description="Helical" evidence="5">
    <location>
        <begin position="1921"/>
        <end position="1941"/>
    </location>
</feature>
<dbReference type="Gene3D" id="2.60.40.10">
    <property type="entry name" value="Immunoglobulins"/>
    <property type="match status" value="2"/>
</dbReference>
<dbReference type="InterPro" id="IPR001434">
    <property type="entry name" value="OmcB-like_DUF11"/>
</dbReference>
<organism evidence="8 10">
    <name type="scientific">Cellulomonas hominis</name>
    <dbReference type="NCBI Taxonomy" id="156981"/>
    <lineage>
        <taxon>Bacteria</taxon>
        <taxon>Bacillati</taxon>
        <taxon>Actinomycetota</taxon>
        <taxon>Actinomycetes</taxon>
        <taxon>Micrococcales</taxon>
        <taxon>Cellulomonadaceae</taxon>
        <taxon>Cellulomonas</taxon>
    </lineage>
</organism>
<feature type="compositionally biased region" description="Low complexity" evidence="4">
    <location>
        <begin position="734"/>
        <end position="746"/>
    </location>
</feature>
<evidence type="ECO:0000313" key="9">
    <source>
        <dbReference type="EMBL" id="MBB5472694.1"/>
    </source>
</evidence>
<comment type="caution">
    <text evidence="8">The sequence shown here is derived from an EMBL/GenBank/DDBJ whole genome shotgun (WGS) entry which is preliminary data.</text>
</comment>
<dbReference type="SUPFAM" id="SSF117074">
    <property type="entry name" value="Hypothetical protein PA1324"/>
    <property type="match status" value="2"/>
</dbReference>
<dbReference type="Proteomes" id="UP000321723">
    <property type="component" value="Unassembled WGS sequence"/>
</dbReference>
<evidence type="ECO:0000259" key="6">
    <source>
        <dbReference type="Pfam" id="PF01345"/>
    </source>
</evidence>
<feature type="compositionally biased region" description="Gly residues" evidence="4">
    <location>
        <begin position="720"/>
        <end position="733"/>
    </location>
</feature>
<feature type="domain" description="DUF11" evidence="6">
    <location>
        <begin position="1802"/>
        <end position="1888"/>
    </location>
</feature>
<reference evidence="9 11" key="2">
    <citation type="submission" date="2020-08" db="EMBL/GenBank/DDBJ databases">
        <title>Sequencing the genomes of 1000 actinobacteria strains.</title>
        <authorList>
            <person name="Klenk H.-P."/>
        </authorList>
    </citation>
    <scope>NUCLEOTIDE SEQUENCE [LARGE SCALE GENOMIC DNA]</scope>
    <source>
        <strain evidence="9 11">DSM 9581</strain>
    </source>
</reference>
<protein>
    <recommendedName>
        <fullName evidence="12">Gram-positive cocci surface proteins LPxTG domain-containing protein</fullName>
    </recommendedName>
</protein>
<keyword evidence="5" id="KW-0812">Transmembrane</keyword>
<dbReference type="Pfam" id="PF17210">
    <property type="entry name" value="SdrD_B"/>
    <property type="match status" value="2"/>
</dbReference>
<evidence type="ECO:0000256" key="2">
    <source>
        <dbReference type="ARBA" id="ARBA00022525"/>
    </source>
</evidence>
<evidence type="ECO:0000256" key="3">
    <source>
        <dbReference type="ARBA" id="ARBA00022729"/>
    </source>
</evidence>
<evidence type="ECO:0008006" key="12">
    <source>
        <dbReference type="Google" id="ProtNLM"/>
    </source>
</evidence>
<name>A0A511FEK7_9CELL</name>
<proteinExistence type="predicted"/>
<dbReference type="Pfam" id="PF01345">
    <property type="entry name" value="DUF11"/>
    <property type="match status" value="1"/>
</dbReference>
<comment type="subcellular location">
    <subcellularLocation>
        <location evidence="1">Secreted</location>
    </subcellularLocation>
</comment>
<gene>
    <name evidence="8" type="ORF">CHO01_18730</name>
    <name evidence="9" type="ORF">HNR08_001430</name>
</gene>
<dbReference type="PANTHER" id="PTHR23303">
    <property type="entry name" value="CARBOXYPEPTIDASE REGULATORY REGION-CONTAINING"/>
    <property type="match status" value="1"/>
</dbReference>
<keyword evidence="5" id="KW-0472">Membrane</keyword>
<dbReference type="InterPro" id="IPR033764">
    <property type="entry name" value="Sdr_B"/>
</dbReference>
<feature type="domain" description="SD-repeat containing protein B" evidence="7">
    <location>
        <begin position="1663"/>
        <end position="1783"/>
    </location>
</feature>
<feature type="domain" description="SD-repeat containing protein B" evidence="7">
    <location>
        <begin position="1526"/>
        <end position="1633"/>
    </location>
</feature>
<keyword evidence="10" id="KW-1185">Reference proteome</keyword>
<dbReference type="RefSeq" id="WP_183834903.1">
    <property type="nucleotide sequence ID" value="NZ_BJVQ01000022.1"/>
</dbReference>
<evidence type="ECO:0000313" key="11">
    <source>
        <dbReference type="Proteomes" id="UP000564629"/>
    </source>
</evidence>
<evidence type="ECO:0000256" key="5">
    <source>
        <dbReference type="SAM" id="Phobius"/>
    </source>
</evidence>